<keyword evidence="3" id="KW-1185">Reference proteome</keyword>
<evidence type="ECO:0000256" key="1">
    <source>
        <dbReference type="SAM" id="SignalP"/>
    </source>
</evidence>
<dbReference type="InterPro" id="IPR044993">
    <property type="entry name" value="BXL"/>
</dbReference>
<accession>A0A822Z2A5</accession>
<dbReference type="PANTHER" id="PTHR42721">
    <property type="entry name" value="SUGAR HYDROLASE-RELATED"/>
    <property type="match status" value="1"/>
</dbReference>
<keyword evidence="1" id="KW-0732">Signal</keyword>
<name>A0A822Z2A5_NELNU</name>
<comment type="caution">
    <text evidence="2">The sequence shown here is derived from an EMBL/GenBank/DDBJ whole genome shotgun (WGS) entry which is preliminary data.</text>
</comment>
<evidence type="ECO:0000313" key="2">
    <source>
        <dbReference type="EMBL" id="DAD35628.1"/>
    </source>
</evidence>
<proteinExistence type="predicted"/>
<dbReference type="PANTHER" id="PTHR42721:SF11">
    <property type="entry name" value="BETA-D-XYLOSIDASE 5-RELATED"/>
    <property type="match status" value="1"/>
</dbReference>
<dbReference type="GO" id="GO:0009044">
    <property type="term" value="F:xylan 1,4-beta-xylosidase activity"/>
    <property type="evidence" value="ECO:0007669"/>
    <property type="project" value="InterPro"/>
</dbReference>
<dbReference type="Gene3D" id="3.20.20.300">
    <property type="entry name" value="Glycoside hydrolase, family 3, N-terminal domain"/>
    <property type="match status" value="1"/>
</dbReference>
<protein>
    <submittedName>
        <fullName evidence="2">Uncharacterized protein</fullName>
    </submittedName>
</protein>
<dbReference type="GO" id="GO:0045493">
    <property type="term" value="P:xylan catabolic process"/>
    <property type="evidence" value="ECO:0007669"/>
    <property type="project" value="InterPro"/>
</dbReference>
<organism evidence="2 3">
    <name type="scientific">Nelumbo nucifera</name>
    <name type="common">Sacred lotus</name>
    <dbReference type="NCBI Taxonomy" id="4432"/>
    <lineage>
        <taxon>Eukaryota</taxon>
        <taxon>Viridiplantae</taxon>
        <taxon>Streptophyta</taxon>
        <taxon>Embryophyta</taxon>
        <taxon>Tracheophyta</taxon>
        <taxon>Spermatophyta</taxon>
        <taxon>Magnoliopsida</taxon>
        <taxon>Proteales</taxon>
        <taxon>Nelumbonaceae</taxon>
        <taxon>Nelumbo</taxon>
    </lineage>
</organism>
<dbReference type="Proteomes" id="UP000607653">
    <property type="component" value="Unassembled WGS sequence"/>
</dbReference>
<dbReference type="InterPro" id="IPR036962">
    <property type="entry name" value="Glyco_hydro_3_N_sf"/>
</dbReference>
<feature type="signal peptide" evidence="1">
    <location>
        <begin position="1"/>
        <end position="21"/>
    </location>
</feature>
<feature type="chain" id="PRO_5032944366" evidence="1">
    <location>
        <begin position="22"/>
        <end position="155"/>
    </location>
</feature>
<evidence type="ECO:0000313" key="3">
    <source>
        <dbReference type="Proteomes" id="UP000607653"/>
    </source>
</evidence>
<sequence>MVKLSLFICLSVAFFLVSAGATRYIPSSHRLLGGATQQGGNGSNFTYVRHPTRMASLGLEVSKLGFCNKFLPLDVRVKQLVHRAAGVERLGLPEYQWWSEALHGVANLGPGVIFDDVVPGATSFPTVILTTASFNASLWKTYRPGDTHSSLYAAS</sequence>
<gene>
    <name evidence="2" type="ORF">HUJ06_006268</name>
</gene>
<reference evidence="2 3" key="1">
    <citation type="journal article" date="2020" name="Mol. Biol. Evol.">
        <title>Distinct Expression and Methylation Patterns for Genes with Different Fates following a Single Whole-Genome Duplication in Flowering Plants.</title>
        <authorList>
            <person name="Shi T."/>
            <person name="Rahmani R.S."/>
            <person name="Gugger P.F."/>
            <person name="Wang M."/>
            <person name="Li H."/>
            <person name="Zhang Y."/>
            <person name="Li Z."/>
            <person name="Wang Q."/>
            <person name="Van de Peer Y."/>
            <person name="Marchal K."/>
            <person name="Chen J."/>
        </authorList>
    </citation>
    <scope>NUCLEOTIDE SEQUENCE [LARGE SCALE GENOMIC DNA]</scope>
    <source>
        <tissue evidence="2">Leaf</tissue>
    </source>
</reference>
<dbReference type="EMBL" id="DUZY01000004">
    <property type="protein sequence ID" value="DAD35628.1"/>
    <property type="molecule type" value="Genomic_DNA"/>
</dbReference>
<dbReference type="AlphaFoldDB" id="A0A822Z2A5"/>